<dbReference type="RefSeq" id="WP_031589797.1">
    <property type="nucleotide sequence ID" value="NZ_JNKN01000047.1"/>
</dbReference>
<dbReference type="GO" id="GO:0008803">
    <property type="term" value="F:bis(5'-nucleosyl)-tetraphosphatase (symmetrical) activity"/>
    <property type="evidence" value="ECO:0007669"/>
    <property type="project" value="TreeGrafter"/>
</dbReference>
<dbReference type="Gene3D" id="3.60.21.10">
    <property type="match status" value="1"/>
</dbReference>
<dbReference type="PANTHER" id="PTHR42850:SF4">
    <property type="entry name" value="ZINC-DEPENDENT ENDOPOLYPHOSPHATASE"/>
    <property type="match status" value="1"/>
</dbReference>
<name>A0A0R2HC37_9FIRM</name>
<reference evidence="2 3" key="1">
    <citation type="journal article" date="2015" name="Genome Announc.">
        <title>Expanding the biotechnology potential of lactobacilli through comparative genomics of 213 strains and associated genera.</title>
        <authorList>
            <person name="Sun Z."/>
            <person name="Harris H.M."/>
            <person name="McCann A."/>
            <person name="Guo C."/>
            <person name="Argimon S."/>
            <person name="Zhang W."/>
            <person name="Yang X."/>
            <person name="Jeffery I.B."/>
            <person name="Cooney J.C."/>
            <person name="Kagawa T.F."/>
            <person name="Liu W."/>
            <person name="Song Y."/>
            <person name="Salvetti E."/>
            <person name="Wrobel A."/>
            <person name="Rasinkangas P."/>
            <person name="Parkhill J."/>
            <person name="Rea M.C."/>
            <person name="O'Sullivan O."/>
            <person name="Ritari J."/>
            <person name="Douillard F.P."/>
            <person name="Paul Ross R."/>
            <person name="Yang R."/>
            <person name="Briner A.E."/>
            <person name="Felis G.E."/>
            <person name="de Vos W.M."/>
            <person name="Barrangou R."/>
            <person name="Klaenhammer T.R."/>
            <person name="Caufield P.W."/>
            <person name="Cui Y."/>
            <person name="Zhang H."/>
            <person name="O'Toole P.W."/>
        </authorList>
    </citation>
    <scope>NUCLEOTIDE SEQUENCE [LARGE SCALE GENOMIC DNA]</scope>
    <source>
        <strain evidence="2 3">DSM 20405</strain>
    </source>
</reference>
<dbReference type="AlphaFoldDB" id="A0A0R2HC37"/>
<dbReference type="InterPro" id="IPR029052">
    <property type="entry name" value="Metallo-depent_PP-like"/>
</dbReference>
<dbReference type="InterPro" id="IPR050126">
    <property type="entry name" value="Ap4A_hydrolase"/>
</dbReference>
<dbReference type="GO" id="GO:0005737">
    <property type="term" value="C:cytoplasm"/>
    <property type="evidence" value="ECO:0007669"/>
    <property type="project" value="TreeGrafter"/>
</dbReference>
<dbReference type="Proteomes" id="UP000051841">
    <property type="component" value="Unassembled WGS sequence"/>
</dbReference>
<gene>
    <name evidence="2" type="ORF">IV49_GL001560</name>
</gene>
<proteinExistence type="predicted"/>
<comment type="caution">
    <text evidence="2">The sequence shown here is derived from an EMBL/GenBank/DDBJ whole genome shotgun (WGS) entry which is preliminary data.</text>
</comment>
<dbReference type="Pfam" id="PF00149">
    <property type="entry name" value="Metallophos"/>
    <property type="match status" value="1"/>
</dbReference>
<organism evidence="2 3">
    <name type="scientific">Kandleria vitulina DSM 20405</name>
    <dbReference type="NCBI Taxonomy" id="1410657"/>
    <lineage>
        <taxon>Bacteria</taxon>
        <taxon>Bacillati</taxon>
        <taxon>Bacillota</taxon>
        <taxon>Erysipelotrichia</taxon>
        <taxon>Erysipelotrichales</taxon>
        <taxon>Coprobacillaceae</taxon>
        <taxon>Kandleria</taxon>
    </lineage>
</organism>
<keyword evidence="3" id="KW-1185">Reference proteome</keyword>
<dbReference type="PATRIC" id="fig|1410657.5.peg.1610"/>
<protein>
    <recommendedName>
        <fullName evidence="1">Calcineurin-like phosphoesterase domain-containing protein</fullName>
    </recommendedName>
</protein>
<evidence type="ECO:0000313" key="3">
    <source>
        <dbReference type="Proteomes" id="UP000051841"/>
    </source>
</evidence>
<dbReference type="SUPFAM" id="SSF56300">
    <property type="entry name" value="Metallo-dependent phosphatases"/>
    <property type="match status" value="1"/>
</dbReference>
<dbReference type="GO" id="GO:0110154">
    <property type="term" value="P:RNA decapping"/>
    <property type="evidence" value="ECO:0007669"/>
    <property type="project" value="TreeGrafter"/>
</dbReference>
<evidence type="ECO:0000313" key="2">
    <source>
        <dbReference type="EMBL" id="KRN47431.1"/>
    </source>
</evidence>
<dbReference type="GO" id="GO:0016791">
    <property type="term" value="F:phosphatase activity"/>
    <property type="evidence" value="ECO:0007669"/>
    <property type="project" value="TreeGrafter"/>
</dbReference>
<dbReference type="InterPro" id="IPR004843">
    <property type="entry name" value="Calcineurin-like_PHP"/>
</dbReference>
<accession>A0A0R2HC37</accession>
<dbReference type="PANTHER" id="PTHR42850">
    <property type="entry name" value="METALLOPHOSPHOESTERASE"/>
    <property type="match status" value="1"/>
</dbReference>
<feature type="domain" description="Calcineurin-like phosphoesterase" evidence="1">
    <location>
        <begin position="16"/>
        <end position="216"/>
    </location>
</feature>
<dbReference type="EMBL" id="JQBL01000046">
    <property type="protein sequence ID" value="KRN47431.1"/>
    <property type="molecule type" value="Genomic_DNA"/>
</dbReference>
<sequence>MLAPKHLTKCVKGDYRLIAISDIHGHLDRFKALLKKVQYRPREDYLVILGDFIEKGDQVLETIHYVMELSKLPRVYVLTGNCEWALCAIMSEPELAKEIPLYLKRVSSNGIVRTLYNEGHYEDGHETPLGIQRDIARKLHDELLFCEHLPTTLKFNDFIFVHAGLEPREDYKQCGLSSYLEFQHFMDYGHLLKETVIVGHLPTSNYREGQINNDILYDEKKRIISIDGGTGVKMISQLNALIITSKNGEVTFHQKKVQPLPKAIITEDYHPQYHDSHKIAFPYYKVEVLEEGTQFSKCYQEETHQILMIKNEFLYIRNKDYYCLDDYTDAFLDVKKQDEIALIGVYGQYAYGIYDGQVGWIPYHNIKIK</sequence>
<evidence type="ECO:0000259" key="1">
    <source>
        <dbReference type="Pfam" id="PF00149"/>
    </source>
</evidence>